<keyword evidence="1" id="KW-0812">Transmembrane</keyword>
<dbReference type="Gene3D" id="3.30.950.30">
    <property type="entry name" value="Schlafen, AAA domain"/>
    <property type="match status" value="1"/>
</dbReference>
<evidence type="ECO:0000259" key="2">
    <source>
        <dbReference type="Pfam" id="PF04326"/>
    </source>
</evidence>
<comment type="caution">
    <text evidence="3">The sequence shown here is derived from an EMBL/GenBank/DDBJ whole genome shotgun (WGS) entry which is preliminary data.</text>
</comment>
<evidence type="ECO:0000256" key="1">
    <source>
        <dbReference type="SAM" id="Phobius"/>
    </source>
</evidence>
<evidence type="ECO:0000313" key="3">
    <source>
        <dbReference type="EMBL" id="KOH45855.1"/>
    </source>
</evidence>
<evidence type="ECO:0000313" key="4">
    <source>
        <dbReference type="Proteomes" id="UP000036958"/>
    </source>
</evidence>
<proteinExistence type="predicted"/>
<accession>A0A0L8VBJ1</accession>
<dbReference type="STRING" id="1409788.NC99_13320"/>
<keyword evidence="1" id="KW-1133">Transmembrane helix</keyword>
<sequence>MKKYFKGLFIWQLIGGVFFFLVLAPLLIATYQYEFLTHQPSFLKIVWNIYHVLLRPADIGIFFMDLAILIVGIVFATLFYRYKKRKKGKIPGTSDILKLIEKGENEKVEFKSSLRHDYRQVKTDKNLEHVILKSIAGFLNGKGGTLLIGVNDFGEILGLENDYWSLKKKTKDGFEQRLMLIISNAFGKDICSKIQVSFHTINDKEICSLFIERSIRPVYFKENNQTVFFLRTGNVTNPLSTSETVEYLESKQKRSFKFQNVGFYY</sequence>
<feature type="transmembrane region" description="Helical" evidence="1">
    <location>
        <begin position="59"/>
        <end position="80"/>
    </location>
</feature>
<name>A0A0L8VBJ1_9BACT</name>
<feature type="transmembrane region" description="Helical" evidence="1">
    <location>
        <begin position="7"/>
        <end position="33"/>
    </location>
</feature>
<protein>
    <submittedName>
        <fullName evidence="3">ATPase AAA</fullName>
    </submittedName>
</protein>
<dbReference type="OrthoDB" id="9807907at2"/>
<dbReference type="PANTHER" id="PTHR30595">
    <property type="entry name" value="GLPR-RELATED TRANSCRIPTIONAL REPRESSOR"/>
    <property type="match status" value="1"/>
</dbReference>
<dbReference type="PANTHER" id="PTHR30595:SF6">
    <property type="entry name" value="SCHLAFEN ALBA-2 DOMAIN-CONTAINING PROTEIN"/>
    <property type="match status" value="1"/>
</dbReference>
<dbReference type="Proteomes" id="UP000036958">
    <property type="component" value="Unassembled WGS sequence"/>
</dbReference>
<dbReference type="InterPro" id="IPR007421">
    <property type="entry name" value="Schlafen_AlbA_2_dom"/>
</dbReference>
<dbReference type="Pfam" id="PF04326">
    <property type="entry name" value="SLFN_AlbA_2"/>
    <property type="match status" value="1"/>
</dbReference>
<dbReference type="EMBL" id="LGIA01000063">
    <property type="protein sequence ID" value="KOH45855.1"/>
    <property type="molecule type" value="Genomic_DNA"/>
</dbReference>
<organism evidence="3 4">
    <name type="scientific">Sunxiuqinia dokdonensis</name>
    <dbReference type="NCBI Taxonomy" id="1409788"/>
    <lineage>
        <taxon>Bacteria</taxon>
        <taxon>Pseudomonadati</taxon>
        <taxon>Bacteroidota</taxon>
        <taxon>Bacteroidia</taxon>
        <taxon>Marinilabiliales</taxon>
        <taxon>Prolixibacteraceae</taxon>
        <taxon>Sunxiuqinia</taxon>
    </lineage>
</organism>
<feature type="domain" description="Schlafen AlbA-2" evidence="2">
    <location>
        <begin position="104"/>
        <end position="239"/>
    </location>
</feature>
<dbReference type="AlphaFoldDB" id="A0A0L8VBJ1"/>
<keyword evidence="4" id="KW-1185">Reference proteome</keyword>
<gene>
    <name evidence="3" type="ORF">NC99_13320</name>
</gene>
<keyword evidence="1" id="KW-0472">Membrane</keyword>
<dbReference type="RefSeq" id="WP_053180879.1">
    <property type="nucleotide sequence ID" value="NZ_LGIA01000063.1"/>
</dbReference>
<dbReference type="InterPro" id="IPR038461">
    <property type="entry name" value="Schlafen_AlbA_2_dom_sf"/>
</dbReference>
<reference evidence="4" key="1">
    <citation type="submission" date="2015-07" db="EMBL/GenBank/DDBJ databases">
        <title>Genome sequencing of Sunxiuqinia dokdonensis strain SK.</title>
        <authorList>
            <person name="Ahn S."/>
            <person name="Kim B.-C."/>
        </authorList>
    </citation>
    <scope>NUCLEOTIDE SEQUENCE [LARGE SCALE GENOMIC DNA]</scope>
    <source>
        <strain evidence="4">SK</strain>
    </source>
</reference>